<comment type="caution">
    <text evidence="1">The sequence shown here is derived from an EMBL/GenBank/DDBJ whole genome shotgun (WGS) entry which is preliminary data.</text>
</comment>
<gene>
    <name evidence="1" type="ORF">GCM10022215_37680</name>
</gene>
<name>A0ABP7XWW7_9ACTN</name>
<evidence type="ECO:0000313" key="1">
    <source>
        <dbReference type="EMBL" id="GAA4127294.1"/>
    </source>
</evidence>
<dbReference type="Pfam" id="PF02597">
    <property type="entry name" value="ThiS"/>
    <property type="match status" value="1"/>
</dbReference>
<evidence type="ECO:0000313" key="2">
    <source>
        <dbReference type="Proteomes" id="UP001501495"/>
    </source>
</evidence>
<accession>A0ABP7XWW7</accession>
<dbReference type="SUPFAM" id="SSF54285">
    <property type="entry name" value="MoaD/ThiS"/>
    <property type="match status" value="1"/>
</dbReference>
<keyword evidence="2" id="KW-1185">Reference proteome</keyword>
<dbReference type="Gene3D" id="3.10.20.30">
    <property type="match status" value="1"/>
</dbReference>
<dbReference type="InterPro" id="IPR012675">
    <property type="entry name" value="Beta-grasp_dom_sf"/>
</dbReference>
<protein>
    <submittedName>
        <fullName evidence="1">MoaD/ThiS family protein</fullName>
    </submittedName>
</protein>
<dbReference type="InterPro" id="IPR016155">
    <property type="entry name" value="Mopterin_synth/thiamin_S_b"/>
</dbReference>
<dbReference type="CDD" id="cd17040">
    <property type="entry name" value="Ubl_MoaD_like"/>
    <property type="match status" value="1"/>
</dbReference>
<dbReference type="RefSeq" id="WP_344735045.1">
    <property type="nucleotide sequence ID" value="NZ_BAAAZH010000030.1"/>
</dbReference>
<sequence length="91" mass="9702">MFETEIITVRYWAAAKAAAGVAEDAVPVDGPVTLRELVDAVRLLHPDQRFADVVAVCSTLVGEQPVGSRDPTQVRVEPGQTVEFLPPFAGG</sequence>
<organism evidence="1 2">
    <name type="scientific">Nocardioides fonticola</name>
    <dbReference type="NCBI Taxonomy" id="450363"/>
    <lineage>
        <taxon>Bacteria</taxon>
        <taxon>Bacillati</taxon>
        <taxon>Actinomycetota</taxon>
        <taxon>Actinomycetes</taxon>
        <taxon>Propionibacteriales</taxon>
        <taxon>Nocardioidaceae</taxon>
        <taxon>Nocardioides</taxon>
    </lineage>
</organism>
<reference evidence="2" key="1">
    <citation type="journal article" date="2019" name="Int. J. Syst. Evol. Microbiol.">
        <title>The Global Catalogue of Microorganisms (GCM) 10K type strain sequencing project: providing services to taxonomists for standard genome sequencing and annotation.</title>
        <authorList>
            <consortium name="The Broad Institute Genomics Platform"/>
            <consortium name="The Broad Institute Genome Sequencing Center for Infectious Disease"/>
            <person name="Wu L."/>
            <person name="Ma J."/>
        </authorList>
    </citation>
    <scope>NUCLEOTIDE SEQUENCE [LARGE SCALE GENOMIC DNA]</scope>
    <source>
        <strain evidence="2">JCM 16703</strain>
    </source>
</reference>
<dbReference type="InterPro" id="IPR003749">
    <property type="entry name" value="ThiS/MoaD-like"/>
</dbReference>
<dbReference type="EMBL" id="BAAAZH010000030">
    <property type="protein sequence ID" value="GAA4127294.1"/>
    <property type="molecule type" value="Genomic_DNA"/>
</dbReference>
<dbReference type="Proteomes" id="UP001501495">
    <property type="component" value="Unassembled WGS sequence"/>
</dbReference>
<proteinExistence type="predicted"/>